<keyword evidence="2" id="KW-0472">Membrane</keyword>
<accession>A0AAN8FX47</accession>
<organism evidence="3 4">
    <name type="scientific">Trichostrongylus colubriformis</name>
    <name type="common">Black scour worm</name>
    <dbReference type="NCBI Taxonomy" id="6319"/>
    <lineage>
        <taxon>Eukaryota</taxon>
        <taxon>Metazoa</taxon>
        <taxon>Ecdysozoa</taxon>
        <taxon>Nematoda</taxon>
        <taxon>Chromadorea</taxon>
        <taxon>Rhabditida</taxon>
        <taxon>Rhabditina</taxon>
        <taxon>Rhabditomorpha</taxon>
        <taxon>Strongyloidea</taxon>
        <taxon>Trichostrongylidae</taxon>
        <taxon>Trichostrongylus</taxon>
    </lineage>
</organism>
<gene>
    <name evidence="3" type="ORF">GCK32_006592</name>
</gene>
<feature type="compositionally biased region" description="Low complexity" evidence="1">
    <location>
        <begin position="222"/>
        <end position="241"/>
    </location>
</feature>
<feature type="transmembrane region" description="Helical" evidence="2">
    <location>
        <begin position="182"/>
        <end position="203"/>
    </location>
</feature>
<keyword evidence="4" id="KW-1185">Reference proteome</keyword>
<comment type="caution">
    <text evidence="3">The sequence shown here is derived from an EMBL/GenBank/DDBJ whole genome shotgun (WGS) entry which is preliminary data.</text>
</comment>
<proteinExistence type="predicted"/>
<dbReference type="EMBL" id="WIXE01001062">
    <property type="protein sequence ID" value="KAK5986040.1"/>
    <property type="molecule type" value="Genomic_DNA"/>
</dbReference>
<dbReference type="AlphaFoldDB" id="A0AAN8FX47"/>
<protein>
    <submittedName>
        <fullName evidence="3">Uncharacterized protein</fullName>
    </submittedName>
</protein>
<sequence>MPSKWNHHSHEGSTDIKQNHDCPVEGTRCRLYGYNTTGEIIYDNMTGSCEKDYGPMITKFDNEKSTSAIRFGAVVCQCNSSSICATQPETFEKLKAVTKDFGQRRAAELVANWLRTGAILIKGKDTLPEFHTTTTTPTTTTEAVTTSVKYVTDTTRISTIALKAEKSQDTEEKCPSCESQGLPLIGLGILCLILIAVIIVLVMKIRGMQHEKKAGPEGGAGTTPKGPKSSGSSEVKSASTGIKSAGSSTTDKTVGSKESGSTEKAGPKSVTGGEQIRSKQ</sequence>
<keyword evidence="2" id="KW-1133">Transmembrane helix</keyword>
<keyword evidence="2" id="KW-0812">Transmembrane</keyword>
<evidence type="ECO:0000313" key="3">
    <source>
        <dbReference type="EMBL" id="KAK5986040.1"/>
    </source>
</evidence>
<evidence type="ECO:0000313" key="4">
    <source>
        <dbReference type="Proteomes" id="UP001331761"/>
    </source>
</evidence>
<feature type="compositionally biased region" description="Polar residues" evidence="1">
    <location>
        <begin position="245"/>
        <end position="259"/>
    </location>
</feature>
<reference evidence="3 4" key="1">
    <citation type="submission" date="2019-10" db="EMBL/GenBank/DDBJ databases">
        <title>Assembly and Annotation for the nematode Trichostrongylus colubriformis.</title>
        <authorList>
            <person name="Martin J."/>
        </authorList>
    </citation>
    <scope>NUCLEOTIDE SEQUENCE [LARGE SCALE GENOMIC DNA]</scope>
    <source>
        <strain evidence="3">G859</strain>
        <tissue evidence="3">Whole worm</tissue>
    </source>
</reference>
<evidence type="ECO:0000256" key="1">
    <source>
        <dbReference type="SAM" id="MobiDB-lite"/>
    </source>
</evidence>
<evidence type="ECO:0000256" key="2">
    <source>
        <dbReference type="SAM" id="Phobius"/>
    </source>
</evidence>
<name>A0AAN8FX47_TRICO</name>
<dbReference type="Proteomes" id="UP001331761">
    <property type="component" value="Unassembled WGS sequence"/>
</dbReference>
<feature type="region of interest" description="Disordered" evidence="1">
    <location>
        <begin position="211"/>
        <end position="280"/>
    </location>
</feature>